<evidence type="ECO:0000256" key="1">
    <source>
        <dbReference type="ARBA" id="ARBA00000843"/>
    </source>
</evidence>
<comment type="similarity">
    <text evidence="3">Belongs to the Nth/MutY family.</text>
</comment>
<dbReference type="GO" id="GO:0032357">
    <property type="term" value="F:oxidized purine DNA binding"/>
    <property type="evidence" value="ECO:0007669"/>
    <property type="project" value="TreeGrafter"/>
</dbReference>
<dbReference type="Pfam" id="PF00730">
    <property type="entry name" value="HhH-GPD"/>
    <property type="match status" value="1"/>
</dbReference>
<evidence type="ECO:0000259" key="14">
    <source>
        <dbReference type="SMART" id="SM00478"/>
    </source>
</evidence>
<evidence type="ECO:0000256" key="2">
    <source>
        <dbReference type="ARBA" id="ARBA00001966"/>
    </source>
</evidence>
<accession>A0A6N9QYG7</accession>
<name>A0A6N9QYG7_9MICC</name>
<keyword evidence="8" id="KW-0227">DNA damage</keyword>
<dbReference type="Pfam" id="PF00633">
    <property type="entry name" value="HHH"/>
    <property type="match status" value="1"/>
</dbReference>
<dbReference type="EMBL" id="WMHZ01000008">
    <property type="protein sequence ID" value="NDO77974.1"/>
    <property type="molecule type" value="Genomic_DNA"/>
</dbReference>
<keyword evidence="6" id="KW-0004">4Fe-4S</keyword>
<evidence type="ECO:0000256" key="12">
    <source>
        <dbReference type="ARBA" id="ARBA00023204"/>
    </source>
</evidence>
<dbReference type="InterPro" id="IPR011257">
    <property type="entry name" value="DNA_glycosylase"/>
</dbReference>
<dbReference type="PANTHER" id="PTHR42944">
    <property type="entry name" value="ADENINE DNA GLYCOSYLASE"/>
    <property type="match status" value="1"/>
</dbReference>
<keyword evidence="7" id="KW-0479">Metal-binding</keyword>
<comment type="catalytic activity">
    <reaction evidence="1">
        <text>Hydrolyzes free adenine bases from 7,8-dihydro-8-oxoguanine:adenine mismatched double-stranded DNA, leaving an apurinic site.</text>
        <dbReference type="EC" id="3.2.2.31"/>
    </reaction>
</comment>
<evidence type="ECO:0000256" key="7">
    <source>
        <dbReference type="ARBA" id="ARBA00022723"/>
    </source>
</evidence>
<dbReference type="SUPFAM" id="SSF48150">
    <property type="entry name" value="DNA-glycosylase"/>
    <property type="match status" value="1"/>
</dbReference>
<evidence type="ECO:0000256" key="5">
    <source>
        <dbReference type="ARBA" id="ARBA00022023"/>
    </source>
</evidence>
<evidence type="ECO:0000256" key="8">
    <source>
        <dbReference type="ARBA" id="ARBA00022763"/>
    </source>
</evidence>
<keyword evidence="12" id="KW-0234">DNA repair</keyword>
<sequence length="336" mass="36809">MVSRLPWTVMNSSRTPARDERLHGIHAAVIEWYRRASRDLPWRAPERTPWQVLVSEIMLQQTPVVRVLPVWRRWLEQWPEPGDLAAASPAEVLRAWDRLGYPRRALRLHAAAQNIAAEHDGRVPEDHAQLLALPGIGAYTAAAVAVFAFGQRHTVVDTNIRRVEARVFSGRALPSRSLTAAETRLAQDVLPQDVAESVAWNQAVMELGALICTARSPRCDECPVRRDCAWVAAGSPPARETPRGQSWHGTDRQVRGAMMAVLRAADEPVPARLLLTDLAGSEQIAGKHAAPPAVVIERLGALWRLPAPAEQRERALNGLLADGLATADDGAVSLPG</sequence>
<dbReference type="CDD" id="cd00056">
    <property type="entry name" value="ENDO3c"/>
    <property type="match status" value="1"/>
</dbReference>
<dbReference type="InterPro" id="IPR003651">
    <property type="entry name" value="Endonuclease3_FeS-loop_motif"/>
</dbReference>
<dbReference type="Gene3D" id="1.10.1670.10">
    <property type="entry name" value="Helix-hairpin-Helix base-excision DNA repair enzymes (C-terminal)"/>
    <property type="match status" value="1"/>
</dbReference>
<evidence type="ECO:0000256" key="10">
    <source>
        <dbReference type="ARBA" id="ARBA00023004"/>
    </source>
</evidence>
<evidence type="ECO:0000256" key="4">
    <source>
        <dbReference type="ARBA" id="ARBA00012045"/>
    </source>
</evidence>
<dbReference type="PANTHER" id="PTHR42944:SF1">
    <property type="entry name" value="ADENINE DNA GLYCOSYLASE"/>
    <property type="match status" value="1"/>
</dbReference>
<dbReference type="InterPro" id="IPR023170">
    <property type="entry name" value="HhH_base_excis_C"/>
</dbReference>
<dbReference type="FunFam" id="1.10.340.30:FF:000003">
    <property type="entry name" value="A/G-specific adenine glycosylase"/>
    <property type="match status" value="1"/>
</dbReference>
<evidence type="ECO:0000313" key="16">
    <source>
        <dbReference type="Proteomes" id="UP000471026"/>
    </source>
</evidence>
<dbReference type="SMART" id="SM00525">
    <property type="entry name" value="FES"/>
    <property type="match status" value="1"/>
</dbReference>
<comment type="caution">
    <text evidence="15">The sequence shown here is derived from an EMBL/GenBank/DDBJ whole genome shotgun (WGS) entry which is preliminary data.</text>
</comment>
<evidence type="ECO:0000256" key="6">
    <source>
        <dbReference type="ARBA" id="ARBA00022485"/>
    </source>
</evidence>
<dbReference type="InterPro" id="IPR044298">
    <property type="entry name" value="MIG/MutY"/>
</dbReference>
<reference evidence="15 16" key="1">
    <citation type="submission" date="2019-11" db="EMBL/GenBank/DDBJ databases">
        <title>Draft genome sequence of Kocuria indica DP-K7, a methyl red degrading Actinobacterium.</title>
        <authorList>
            <person name="Kumaran S."/>
            <person name="Tischler D."/>
            <person name="Ngo A.C.R."/>
            <person name="Schultes F."/>
        </authorList>
    </citation>
    <scope>NUCLEOTIDE SEQUENCE [LARGE SCALE GENOMIC DNA]</scope>
    <source>
        <strain evidence="15 16">DP-K7</strain>
    </source>
</reference>
<keyword evidence="9" id="KW-0378">Hydrolase</keyword>
<proteinExistence type="inferred from homology"/>
<dbReference type="PROSITE" id="PS00764">
    <property type="entry name" value="ENDONUCLEASE_III_1"/>
    <property type="match status" value="1"/>
</dbReference>
<dbReference type="SMART" id="SM00478">
    <property type="entry name" value="ENDO3c"/>
    <property type="match status" value="1"/>
</dbReference>
<dbReference type="EC" id="3.2.2.31" evidence="4"/>
<dbReference type="Pfam" id="PF10576">
    <property type="entry name" value="EndIII_4Fe-2S"/>
    <property type="match status" value="1"/>
</dbReference>
<evidence type="ECO:0000256" key="3">
    <source>
        <dbReference type="ARBA" id="ARBA00008343"/>
    </source>
</evidence>
<dbReference type="RefSeq" id="WP_162229370.1">
    <property type="nucleotide sequence ID" value="NZ_WMHZ01000008.1"/>
</dbReference>
<dbReference type="GO" id="GO:0006298">
    <property type="term" value="P:mismatch repair"/>
    <property type="evidence" value="ECO:0007669"/>
    <property type="project" value="TreeGrafter"/>
</dbReference>
<dbReference type="InterPro" id="IPR004036">
    <property type="entry name" value="Endonuclease-III-like_CS2"/>
</dbReference>
<dbReference type="GO" id="GO:0035485">
    <property type="term" value="F:adenine/guanine mispair binding"/>
    <property type="evidence" value="ECO:0007669"/>
    <property type="project" value="TreeGrafter"/>
</dbReference>
<dbReference type="AlphaFoldDB" id="A0A6N9QYG7"/>
<gene>
    <name evidence="15" type="ORF">GKZ75_06970</name>
</gene>
<keyword evidence="10" id="KW-0408">Iron</keyword>
<keyword evidence="13" id="KW-0326">Glycosidase</keyword>
<evidence type="ECO:0000313" key="15">
    <source>
        <dbReference type="EMBL" id="NDO77974.1"/>
    </source>
</evidence>
<dbReference type="GO" id="GO:0006284">
    <property type="term" value="P:base-excision repair"/>
    <property type="evidence" value="ECO:0007669"/>
    <property type="project" value="InterPro"/>
</dbReference>
<dbReference type="InterPro" id="IPR004035">
    <property type="entry name" value="Endouclease-III_FeS-bd_BS"/>
</dbReference>
<organism evidence="15 16">
    <name type="scientific">Kocuria marina subsp. indica</name>
    <dbReference type="NCBI Taxonomy" id="1049583"/>
    <lineage>
        <taxon>Bacteria</taxon>
        <taxon>Bacillati</taxon>
        <taxon>Actinomycetota</taxon>
        <taxon>Actinomycetes</taxon>
        <taxon>Micrococcales</taxon>
        <taxon>Micrococcaceae</taxon>
        <taxon>Kocuria</taxon>
    </lineage>
</organism>
<dbReference type="GO" id="GO:0046872">
    <property type="term" value="F:metal ion binding"/>
    <property type="evidence" value="ECO:0007669"/>
    <property type="project" value="UniProtKB-KW"/>
</dbReference>
<dbReference type="Proteomes" id="UP000471026">
    <property type="component" value="Unassembled WGS sequence"/>
</dbReference>
<dbReference type="PROSITE" id="PS01155">
    <property type="entry name" value="ENDONUCLEASE_III_2"/>
    <property type="match status" value="1"/>
</dbReference>
<dbReference type="InterPro" id="IPR000445">
    <property type="entry name" value="HhH_motif"/>
</dbReference>
<evidence type="ECO:0000256" key="9">
    <source>
        <dbReference type="ARBA" id="ARBA00022801"/>
    </source>
</evidence>
<dbReference type="GO" id="GO:0000701">
    <property type="term" value="F:purine-specific mismatch base pair DNA N-glycosylase activity"/>
    <property type="evidence" value="ECO:0007669"/>
    <property type="project" value="UniProtKB-EC"/>
</dbReference>
<keyword evidence="11" id="KW-0411">Iron-sulfur</keyword>
<evidence type="ECO:0000256" key="11">
    <source>
        <dbReference type="ARBA" id="ARBA00023014"/>
    </source>
</evidence>
<feature type="domain" description="HhH-GPD" evidence="14">
    <location>
        <begin position="58"/>
        <end position="210"/>
    </location>
</feature>
<dbReference type="GO" id="GO:0051539">
    <property type="term" value="F:4 iron, 4 sulfur cluster binding"/>
    <property type="evidence" value="ECO:0007669"/>
    <property type="project" value="UniProtKB-KW"/>
</dbReference>
<evidence type="ECO:0000256" key="13">
    <source>
        <dbReference type="ARBA" id="ARBA00023295"/>
    </source>
</evidence>
<protein>
    <recommendedName>
        <fullName evidence="5">Adenine DNA glycosylase</fullName>
        <ecNumber evidence="4">3.2.2.31</ecNumber>
    </recommendedName>
</protein>
<dbReference type="Gene3D" id="1.10.340.30">
    <property type="entry name" value="Hypothetical protein, domain 2"/>
    <property type="match status" value="1"/>
</dbReference>
<dbReference type="GO" id="GO:0034039">
    <property type="term" value="F:8-oxo-7,8-dihydroguanine DNA N-glycosylase activity"/>
    <property type="evidence" value="ECO:0007669"/>
    <property type="project" value="TreeGrafter"/>
</dbReference>
<comment type="cofactor">
    <cofactor evidence="2">
        <name>[4Fe-4S] cluster</name>
        <dbReference type="ChEBI" id="CHEBI:49883"/>
    </cofactor>
</comment>
<dbReference type="InterPro" id="IPR003265">
    <property type="entry name" value="HhH-GPD_domain"/>
</dbReference>